<evidence type="ECO:0000313" key="2">
    <source>
        <dbReference type="Proteomes" id="UP000198878"/>
    </source>
</evidence>
<dbReference type="STRING" id="218821.SAMN05421837_107334"/>
<sequence length="95" mass="11182">MNRRRWSGATTAPVVKRRPCRFGCGRSVDVFTENHRVIQLDTEPPAVTVDLTTVHLRIYEYRGPRIGWVPKFLPERGWRELRLLHECAAEQQKLR</sequence>
<name>A0A1H5R7K2_9PSEU</name>
<evidence type="ECO:0000313" key="1">
    <source>
        <dbReference type="EMBL" id="SEF34353.1"/>
    </source>
</evidence>
<keyword evidence="2" id="KW-1185">Reference proteome</keyword>
<gene>
    <name evidence="1" type="ORF">SAMN05421837_107334</name>
</gene>
<dbReference type="Proteomes" id="UP000198878">
    <property type="component" value="Unassembled WGS sequence"/>
</dbReference>
<dbReference type="EMBL" id="FNUJ01000007">
    <property type="protein sequence ID" value="SEF34353.1"/>
    <property type="molecule type" value="Genomic_DNA"/>
</dbReference>
<proteinExistence type="predicted"/>
<reference evidence="2" key="1">
    <citation type="submission" date="2016-10" db="EMBL/GenBank/DDBJ databases">
        <authorList>
            <person name="Varghese N."/>
            <person name="Submissions S."/>
        </authorList>
    </citation>
    <scope>NUCLEOTIDE SEQUENCE [LARGE SCALE GENOMIC DNA]</scope>
    <source>
        <strain evidence="2">DSM 44654</strain>
    </source>
</reference>
<accession>A0A1H5R7K2</accession>
<organism evidence="1 2">
    <name type="scientific">Amycolatopsis pretoriensis</name>
    <dbReference type="NCBI Taxonomy" id="218821"/>
    <lineage>
        <taxon>Bacteria</taxon>
        <taxon>Bacillati</taxon>
        <taxon>Actinomycetota</taxon>
        <taxon>Actinomycetes</taxon>
        <taxon>Pseudonocardiales</taxon>
        <taxon>Pseudonocardiaceae</taxon>
        <taxon>Amycolatopsis</taxon>
    </lineage>
</organism>
<dbReference type="RefSeq" id="WP_086684535.1">
    <property type="nucleotide sequence ID" value="NZ_FNUJ01000007.1"/>
</dbReference>
<dbReference type="AlphaFoldDB" id="A0A1H5R7K2"/>
<protein>
    <submittedName>
        <fullName evidence="1">Uncharacterized protein</fullName>
    </submittedName>
</protein>